<dbReference type="FunFam" id="3.30.565.10:FF:000006">
    <property type="entry name" value="Sensor histidine kinase WalK"/>
    <property type="match status" value="1"/>
</dbReference>
<dbReference type="EC" id="2.7.13.3" evidence="3"/>
<reference evidence="15 16" key="1">
    <citation type="journal article" date="2019" name="Nat. Microbiol.">
        <title>Mediterranean grassland soil C-N compound turnover is dependent on rainfall and depth, and is mediated by genomically divergent microorganisms.</title>
        <authorList>
            <person name="Diamond S."/>
            <person name="Andeer P.F."/>
            <person name="Li Z."/>
            <person name="Crits-Christoph A."/>
            <person name="Burstein D."/>
            <person name="Anantharaman K."/>
            <person name="Lane K.R."/>
            <person name="Thomas B.C."/>
            <person name="Pan C."/>
            <person name="Northen T.R."/>
            <person name="Banfield J.F."/>
        </authorList>
    </citation>
    <scope>NUCLEOTIDE SEQUENCE [LARGE SCALE GENOMIC DNA]</scope>
    <source>
        <strain evidence="15">NP_3</strain>
    </source>
</reference>
<dbReference type="CDD" id="cd00075">
    <property type="entry name" value="HATPase"/>
    <property type="match status" value="1"/>
</dbReference>
<dbReference type="EMBL" id="VBAK01000120">
    <property type="protein sequence ID" value="TMI89641.1"/>
    <property type="molecule type" value="Genomic_DNA"/>
</dbReference>
<evidence type="ECO:0000256" key="10">
    <source>
        <dbReference type="ARBA" id="ARBA00022989"/>
    </source>
</evidence>
<dbReference type="PANTHER" id="PTHR45569:SF1">
    <property type="entry name" value="SENSOR PROTEIN KDPD"/>
    <property type="match status" value="1"/>
</dbReference>
<dbReference type="PRINTS" id="PR00344">
    <property type="entry name" value="BCTRLSENSOR"/>
</dbReference>
<dbReference type="SUPFAM" id="SSF55874">
    <property type="entry name" value="ATPase domain of HSP90 chaperone/DNA topoisomerase II/histidine kinase"/>
    <property type="match status" value="1"/>
</dbReference>
<dbReference type="Pfam" id="PF00512">
    <property type="entry name" value="HisKA"/>
    <property type="match status" value="1"/>
</dbReference>
<dbReference type="InterPro" id="IPR052023">
    <property type="entry name" value="Histidine_kinase_KdpD"/>
</dbReference>
<dbReference type="InterPro" id="IPR038318">
    <property type="entry name" value="KdpD_sf"/>
</dbReference>
<keyword evidence="6 13" id="KW-0812">Transmembrane</keyword>
<dbReference type="Gene3D" id="1.20.120.620">
    <property type="entry name" value="Backbone structure of the membrane domain of e. Coli histidine kinase receptor kdpd"/>
    <property type="match status" value="1"/>
</dbReference>
<keyword evidence="10 13" id="KW-1133">Transmembrane helix</keyword>
<dbReference type="PANTHER" id="PTHR45569">
    <property type="entry name" value="SENSOR PROTEIN KDPD"/>
    <property type="match status" value="1"/>
</dbReference>
<evidence type="ECO:0000256" key="2">
    <source>
        <dbReference type="ARBA" id="ARBA00004141"/>
    </source>
</evidence>
<keyword evidence="11" id="KW-0902">Two-component regulatory system</keyword>
<evidence type="ECO:0000313" key="16">
    <source>
        <dbReference type="Proteomes" id="UP000318509"/>
    </source>
</evidence>
<dbReference type="GO" id="GO:0005886">
    <property type="term" value="C:plasma membrane"/>
    <property type="evidence" value="ECO:0007669"/>
    <property type="project" value="TreeGrafter"/>
</dbReference>
<dbReference type="PROSITE" id="PS50109">
    <property type="entry name" value="HIS_KIN"/>
    <property type="match status" value="1"/>
</dbReference>
<keyword evidence="9" id="KW-0067">ATP-binding</keyword>
<protein>
    <recommendedName>
        <fullName evidence="3">histidine kinase</fullName>
        <ecNumber evidence="3">2.7.13.3</ecNumber>
    </recommendedName>
</protein>
<keyword evidence="7" id="KW-0547">Nucleotide-binding</keyword>
<evidence type="ECO:0000256" key="3">
    <source>
        <dbReference type="ARBA" id="ARBA00012438"/>
    </source>
</evidence>
<gene>
    <name evidence="15" type="ORF">E6H00_09250</name>
</gene>
<dbReference type="InterPro" id="IPR004358">
    <property type="entry name" value="Sig_transdc_His_kin-like_C"/>
</dbReference>
<dbReference type="Gene3D" id="3.30.565.10">
    <property type="entry name" value="Histidine kinase-like ATPase, C-terminal domain"/>
    <property type="match status" value="1"/>
</dbReference>
<keyword evidence="5" id="KW-0808">Transferase</keyword>
<dbReference type="SMART" id="SM00388">
    <property type="entry name" value="HisKA"/>
    <property type="match status" value="1"/>
</dbReference>
<accession>A0A537K1I6</accession>
<keyword evidence="4" id="KW-0597">Phosphoprotein</keyword>
<feature type="domain" description="Histidine kinase" evidence="14">
    <location>
        <begin position="203"/>
        <end position="421"/>
    </location>
</feature>
<evidence type="ECO:0000256" key="5">
    <source>
        <dbReference type="ARBA" id="ARBA00022679"/>
    </source>
</evidence>
<feature type="transmembrane region" description="Helical" evidence="13">
    <location>
        <begin position="160"/>
        <end position="177"/>
    </location>
</feature>
<keyword evidence="8" id="KW-0418">Kinase</keyword>
<dbReference type="CDD" id="cd00082">
    <property type="entry name" value="HisKA"/>
    <property type="match status" value="1"/>
</dbReference>
<evidence type="ECO:0000256" key="8">
    <source>
        <dbReference type="ARBA" id="ARBA00022777"/>
    </source>
</evidence>
<name>A0A537K1I6_9BACT</name>
<evidence type="ECO:0000256" key="9">
    <source>
        <dbReference type="ARBA" id="ARBA00022840"/>
    </source>
</evidence>
<organism evidence="15 16">
    <name type="scientific">Candidatus Segetimicrobium genomatis</name>
    <dbReference type="NCBI Taxonomy" id="2569760"/>
    <lineage>
        <taxon>Bacteria</taxon>
        <taxon>Bacillati</taxon>
        <taxon>Candidatus Sysuimicrobiota</taxon>
        <taxon>Candidatus Sysuimicrobiia</taxon>
        <taxon>Candidatus Sysuimicrobiales</taxon>
        <taxon>Candidatus Segetimicrobiaceae</taxon>
        <taxon>Candidatus Segetimicrobium</taxon>
    </lineage>
</organism>
<sequence>MDRRAVGPRSEIRSTLAAGRRILPRSAHMLHTQGISMSPYPAERGTQCRVDAAMDLHPAHQHQQPPADGSRPTSLHAPSGRLLHVGSAVFALSVALMLFYSGVRNPIPTTVPFVLSTLLVAILWGRGPAITAAVAASATFNFFFVPPWDAAFSIPTVEEAVLLGGLLAVAVIVGTMIERMKRVRAEADQYAASERLQKVLLGCISHDLKTPLTGVIGSLSTLLEERALGSEGREELTAIAYREAKQLDRFVTQILEMTRLEAGAFRVRQEPLDVRSVIDSAADQLREVFEERPCRVELPLGLPSIYVDAILFPHALINILDNAAKYSPPGAPIEITAGAGIKDVVISVADRGIGIPVEHLHRVFEKFSRLRQPASAAGVVGGTGLGLAIAKGVVEAHGGAIWAERRDGGGTIVRISLPRRGDAE</sequence>
<evidence type="ECO:0000256" key="13">
    <source>
        <dbReference type="SAM" id="Phobius"/>
    </source>
</evidence>
<evidence type="ECO:0000256" key="1">
    <source>
        <dbReference type="ARBA" id="ARBA00000085"/>
    </source>
</evidence>
<dbReference type="InterPro" id="IPR025201">
    <property type="entry name" value="KdpD_TM"/>
</dbReference>
<dbReference type="GO" id="GO:0005524">
    <property type="term" value="F:ATP binding"/>
    <property type="evidence" value="ECO:0007669"/>
    <property type="project" value="UniProtKB-KW"/>
</dbReference>
<dbReference type="Proteomes" id="UP000318509">
    <property type="component" value="Unassembled WGS sequence"/>
</dbReference>
<dbReference type="SUPFAM" id="SSF47384">
    <property type="entry name" value="Homodimeric domain of signal transducing histidine kinase"/>
    <property type="match status" value="1"/>
</dbReference>
<evidence type="ECO:0000256" key="7">
    <source>
        <dbReference type="ARBA" id="ARBA00022741"/>
    </source>
</evidence>
<evidence type="ECO:0000256" key="11">
    <source>
        <dbReference type="ARBA" id="ARBA00023012"/>
    </source>
</evidence>
<comment type="caution">
    <text evidence="15">The sequence shown here is derived from an EMBL/GenBank/DDBJ whole genome shotgun (WGS) entry which is preliminary data.</text>
</comment>
<evidence type="ECO:0000259" key="14">
    <source>
        <dbReference type="PROSITE" id="PS50109"/>
    </source>
</evidence>
<evidence type="ECO:0000313" key="15">
    <source>
        <dbReference type="EMBL" id="TMI89641.1"/>
    </source>
</evidence>
<keyword evidence="12 13" id="KW-0472">Membrane</keyword>
<comment type="subcellular location">
    <subcellularLocation>
        <location evidence="2">Membrane</location>
        <topology evidence="2">Multi-pass membrane protein</topology>
    </subcellularLocation>
</comment>
<dbReference type="GO" id="GO:0000155">
    <property type="term" value="F:phosphorelay sensor kinase activity"/>
    <property type="evidence" value="ECO:0007669"/>
    <property type="project" value="InterPro"/>
</dbReference>
<dbReference type="InterPro" id="IPR036890">
    <property type="entry name" value="HATPase_C_sf"/>
</dbReference>
<evidence type="ECO:0000256" key="12">
    <source>
        <dbReference type="ARBA" id="ARBA00023136"/>
    </source>
</evidence>
<evidence type="ECO:0000256" key="6">
    <source>
        <dbReference type="ARBA" id="ARBA00022692"/>
    </source>
</evidence>
<dbReference type="Gene3D" id="1.10.287.130">
    <property type="match status" value="1"/>
</dbReference>
<proteinExistence type="predicted"/>
<dbReference type="InterPro" id="IPR003661">
    <property type="entry name" value="HisK_dim/P_dom"/>
</dbReference>
<dbReference type="InterPro" id="IPR003594">
    <property type="entry name" value="HATPase_dom"/>
</dbReference>
<comment type="catalytic activity">
    <reaction evidence="1">
        <text>ATP + protein L-histidine = ADP + protein N-phospho-L-histidine.</text>
        <dbReference type="EC" id="2.7.13.3"/>
    </reaction>
</comment>
<feature type="transmembrane region" description="Helical" evidence="13">
    <location>
        <begin position="82"/>
        <end position="100"/>
    </location>
</feature>
<dbReference type="SMART" id="SM00387">
    <property type="entry name" value="HATPase_c"/>
    <property type="match status" value="1"/>
</dbReference>
<dbReference type="Pfam" id="PF13493">
    <property type="entry name" value="DUF4118"/>
    <property type="match status" value="1"/>
</dbReference>
<dbReference type="AlphaFoldDB" id="A0A537K1I6"/>
<dbReference type="InterPro" id="IPR036097">
    <property type="entry name" value="HisK_dim/P_sf"/>
</dbReference>
<dbReference type="InterPro" id="IPR005467">
    <property type="entry name" value="His_kinase_dom"/>
</dbReference>
<dbReference type="Pfam" id="PF02518">
    <property type="entry name" value="HATPase_c"/>
    <property type="match status" value="1"/>
</dbReference>
<evidence type="ECO:0000256" key="4">
    <source>
        <dbReference type="ARBA" id="ARBA00022553"/>
    </source>
</evidence>
<feature type="transmembrane region" description="Helical" evidence="13">
    <location>
        <begin position="129"/>
        <end position="148"/>
    </location>
</feature>